<organism evidence="5 6">
    <name type="scientific">Leptospirillum ferrodiazotrophum</name>
    <dbReference type="NCBI Taxonomy" id="412449"/>
    <lineage>
        <taxon>Bacteria</taxon>
        <taxon>Pseudomonadati</taxon>
        <taxon>Nitrospirota</taxon>
        <taxon>Nitrospiria</taxon>
        <taxon>Nitrospirales</taxon>
        <taxon>Nitrospiraceae</taxon>
        <taxon>Leptospirillum</taxon>
    </lineage>
</organism>
<dbReference type="InterPro" id="IPR050534">
    <property type="entry name" value="Coronavir_polyprotein_1ab"/>
</dbReference>
<evidence type="ECO:0000256" key="1">
    <source>
        <dbReference type="ARBA" id="ARBA00022741"/>
    </source>
</evidence>
<evidence type="ECO:0000259" key="4">
    <source>
        <dbReference type="Pfam" id="PF13538"/>
    </source>
</evidence>
<dbReference type="PANTHER" id="PTHR43788:SF6">
    <property type="entry name" value="DNA HELICASE B"/>
    <property type="match status" value="1"/>
</dbReference>
<dbReference type="GO" id="GO:0005524">
    <property type="term" value="F:ATP binding"/>
    <property type="evidence" value="ECO:0007669"/>
    <property type="project" value="UniProtKB-KW"/>
</dbReference>
<evidence type="ECO:0000256" key="2">
    <source>
        <dbReference type="ARBA" id="ARBA00022840"/>
    </source>
</evidence>
<protein>
    <recommendedName>
        <fullName evidence="4">UvrD-like helicase C-terminal domain-containing protein</fullName>
    </recommendedName>
</protein>
<name>C6HVI7_9BACT</name>
<dbReference type="GO" id="GO:0003678">
    <property type="term" value="F:DNA helicase activity"/>
    <property type="evidence" value="ECO:0007669"/>
    <property type="project" value="UniProtKB-ARBA"/>
</dbReference>
<dbReference type="Pfam" id="PF13538">
    <property type="entry name" value="UvrD_C_2"/>
    <property type="match status" value="1"/>
</dbReference>
<evidence type="ECO:0000256" key="3">
    <source>
        <dbReference type="SAM" id="MobiDB-lite"/>
    </source>
</evidence>
<dbReference type="AlphaFoldDB" id="C6HVI7"/>
<keyword evidence="6" id="KW-1185">Reference proteome</keyword>
<dbReference type="InterPro" id="IPR027785">
    <property type="entry name" value="UvrD-like_helicase_C"/>
</dbReference>
<evidence type="ECO:0000313" key="6">
    <source>
        <dbReference type="Proteomes" id="UP000009374"/>
    </source>
</evidence>
<dbReference type="EMBL" id="GG693863">
    <property type="protein sequence ID" value="EES53405.1"/>
    <property type="molecule type" value="Genomic_DNA"/>
</dbReference>
<dbReference type="InterPro" id="IPR027417">
    <property type="entry name" value="P-loop_NTPase"/>
</dbReference>
<dbReference type="Gene3D" id="3.40.50.300">
    <property type="entry name" value="P-loop containing nucleotide triphosphate hydrolases"/>
    <property type="match status" value="2"/>
</dbReference>
<dbReference type="SUPFAM" id="SSF52540">
    <property type="entry name" value="P-loop containing nucleoside triphosphate hydrolases"/>
    <property type="match status" value="1"/>
</dbReference>
<dbReference type="PANTHER" id="PTHR43788">
    <property type="entry name" value="DNA2/NAM7 HELICASE FAMILY MEMBER"/>
    <property type="match status" value="1"/>
</dbReference>
<keyword evidence="1" id="KW-0547">Nucleotide-binding</keyword>
<dbReference type="CDD" id="cd18809">
    <property type="entry name" value="SF1_C_RecD"/>
    <property type="match status" value="1"/>
</dbReference>
<evidence type="ECO:0000313" key="5">
    <source>
        <dbReference type="EMBL" id="EES53405.1"/>
    </source>
</evidence>
<sequence>MTLFGRSPRGKGHWHPDPSDPERTLRDLLDHPEIPAVILSGPAGSGKTTLTAKFLVEVMVRGGQVAVTAPTHKALRVLRESLRSSGSGATFATLHSLLGLRLSEKEDGTYDLAPGASPDLSLFDWIVVDECSLVGPELLETLERQKKRSRILFVGDPHQLPPVSAALLDTPPVFALPLPRIALTRIHRQDKDHPLHTLTRRILEWDPARGRPTLRDLLGEWEGSLGDLDLLPSSREALFRIGGKDQDILLWSRRIETQGDNLRILAYTNRQVERYNRLLFKSHYGDCPTPFAPNERVLVNETTGIRSMAGELTGVVAAGEEVTVLEIFPERHPDYPEIPAFRVYLEDDSGEEFSFLVPEDSSSHQAEVDRIFREVRRIREEKGLLAKQESAQMSRAAWKLKRAFAPLRHSYATTVFKAQGSTFDSVIVDWRDMTYFRDDRTFLRGLYVACTRPRHQLLLAGAIL</sequence>
<gene>
    <name evidence="5" type="ORF">UBAL3_79160033</name>
</gene>
<accession>C6HVI7</accession>
<reference evidence="5 6" key="1">
    <citation type="journal article" date="2009" name="Appl. Environ. Microbiol.">
        <title>Community genomic and proteomic analyses of chemoautotrophic iron-oxidizing "Leptospirillum rubarum" (Group II) and "Leptospirillum ferrodiazotrophum" (Group III) bacteria in acid mine drainage biofilms.</title>
        <authorList>
            <person name="Goltsman D.S."/>
            <person name="Denef V.J."/>
            <person name="Singer S.W."/>
            <person name="VerBerkmoes N.C."/>
            <person name="Lefsrud M."/>
            <person name="Mueller R.S."/>
            <person name="Dick G.J."/>
            <person name="Sun C.L."/>
            <person name="Wheeler K.E."/>
            <person name="Zemla A."/>
            <person name="Baker B.J."/>
            <person name="Hauser L."/>
            <person name="Land M."/>
            <person name="Shah M.B."/>
            <person name="Thelen M.P."/>
            <person name="Hettich R.L."/>
            <person name="Banfield J.F."/>
        </authorList>
    </citation>
    <scope>NUCLEOTIDE SEQUENCE [LARGE SCALE GENOMIC DNA]</scope>
</reference>
<dbReference type="Proteomes" id="UP000009374">
    <property type="component" value="Unassembled WGS sequence"/>
</dbReference>
<feature type="region of interest" description="Disordered" evidence="3">
    <location>
        <begin position="1"/>
        <end position="21"/>
    </location>
</feature>
<keyword evidence="2" id="KW-0067">ATP-binding</keyword>
<proteinExistence type="predicted"/>
<feature type="domain" description="UvrD-like helicase C-terminal" evidence="4">
    <location>
        <begin position="409"/>
        <end position="459"/>
    </location>
</feature>
<dbReference type="Pfam" id="PF13604">
    <property type="entry name" value="AAA_30"/>
    <property type="match status" value="1"/>
</dbReference>